<keyword evidence="2" id="KW-1185">Reference proteome</keyword>
<dbReference type="EMBL" id="BQNB010018533">
    <property type="protein sequence ID" value="GJT75479.1"/>
    <property type="molecule type" value="Genomic_DNA"/>
</dbReference>
<proteinExistence type="predicted"/>
<comment type="caution">
    <text evidence="1">The sequence shown here is derived from an EMBL/GenBank/DDBJ whole genome shotgun (WGS) entry which is preliminary data.</text>
</comment>
<dbReference type="Proteomes" id="UP001151760">
    <property type="component" value="Unassembled WGS sequence"/>
</dbReference>
<protein>
    <submittedName>
        <fullName evidence="1">Uncharacterized protein</fullName>
    </submittedName>
</protein>
<sequence length="161" mass="18801">AQVEDDDYGNIYDIWDITVEDVEWIRQILTPNVPDEIDKVIQPLILQPIHTTPPNDDYVAPATKSILDELLEEFADEILNVTMFHEEADFNLTKDIEALERLFAKDPQSHFTEIQVHLVTTKPEPFIHTQPMSPLYEIFKSYETSTKPYKVYKEMKSPSKY</sequence>
<reference evidence="1" key="1">
    <citation type="journal article" date="2022" name="Int. J. Mol. Sci.">
        <title>Draft Genome of Tanacetum Coccineum: Genomic Comparison of Closely Related Tanacetum-Family Plants.</title>
        <authorList>
            <person name="Yamashiro T."/>
            <person name="Shiraishi A."/>
            <person name="Nakayama K."/>
            <person name="Satake H."/>
        </authorList>
    </citation>
    <scope>NUCLEOTIDE SEQUENCE</scope>
</reference>
<feature type="non-terminal residue" evidence="1">
    <location>
        <position position="1"/>
    </location>
</feature>
<gene>
    <name evidence="1" type="ORF">Tco_1042204</name>
</gene>
<organism evidence="1 2">
    <name type="scientific">Tanacetum coccineum</name>
    <dbReference type="NCBI Taxonomy" id="301880"/>
    <lineage>
        <taxon>Eukaryota</taxon>
        <taxon>Viridiplantae</taxon>
        <taxon>Streptophyta</taxon>
        <taxon>Embryophyta</taxon>
        <taxon>Tracheophyta</taxon>
        <taxon>Spermatophyta</taxon>
        <taxon>Magnoliopsida</taxon>
        <taxon>eudicotyledons</taxon>
        <taxon>Gunneridae</taxon>
        <taxon>Pentapetalae</taxon>
        <taxon>asterids</taxon>
        <taxon>campanulids</taxon>
        <taxon>Asterales</taxon>
        <taxon>Asteraceae</taxon>
        <taxon>Asteroideae</taxon>
        <taxon>Anthemideae</taxon>
        <taxon>Anthemidinae</taxon>
        <taxon>Tanacetum</taxon>
    </lineage>
</organism>
<evidence type="ECO:0000313" key="1">
    <source>
        <dbReference type="EMBL" id="GJT75479.1"/>
    </source>
</evidence>
<accession>A0ABQ5GJJ6</accession>
<name>A0ABQ5GJJ6_9ASTR</name>
<evidence type="ECO:0000313" key="2">
    <source>
        <dbReference type="Proteomes" id="UP001151760"/>
    </source>
</evidence>
<reference evidence="1" key="2">
    <citation type="submission" date="2022-01" db="EMBL/GenBank/DDBJ databases">
        <authorList>
            <person name="Yamashiro T."/>
            <person name="Shiraishi A."/>
            <person name="Satake H."/>
            <person name="Nakayama K."/>
        </authorList>
    </citation>
    <scope>NUCLEOTIDE SEQUENCE</scope>
</reference>